<accession>A0A2M8Q633</accession>
<reference evidence="1 2" key="1">
    <citation type="submission" date="2017-11" db="EMBL/GenBank/DDBJ databases">
        <title>Evolution of Phototrophy in the Chloroflexi Phylum Driven by Horizontal Gene Transfer.</title>
        <authorList>
            <person name="Ward L.M."/>
            <person name="Hemp J."/>
            <person name="Shih P.M."/>
            <person name="Mcglynn S.E."/>
            <person name="Fischer W."/>
        </authorList>
    </citation>
    <scope>NUCLEOTIDE SEQUENCE [LARGE SCALE GENOMIC DNA]</scope>
    <source>
        <strain evidence="1">JP3_7</strain>
    </source>
</reference>
<sequence>LSVRLAERWFKLDSQLSGYRSREPIVNEWTLTDANGAALPIETTTYPHCVEIHNANGIYRLVFVDQETLLMTLPAGVHGVRFRVSTADEAQPDRRGGVLR</sequence>
<dbReference type="Proteomes" id="UP000230790">
    <property type="component" value="Unassembled WGS sequence"/>
</dbReference>
<proteinExistence type="predicted"/>
<comment type="caution">
    <text evidence="1">The sequence shown here is derived from an EMBL/GenBank/DDBJ whole genome shotgun (WGS) entry which is preliminary data.</text>
</comment>
<dbReference type="EMBL" id="PGTN01001280">
    <property type="protein sequence ID" value="PJF45258.1"/>
    <property type="molecule type" value="Genomic_DNA"/>
</dbReference>
<evidence type="ECO:0000313" key="1">
    <source>
        <dbReference type="EMBL" id="PJF45258.1"/>
    </source>
</evidence>
<protein>
    <submittedName>
        <fullName evidence="1">Uncharacterized protein</fullName>
    </submittedName>
</protein>
<organism evidence="1 2">
    <name type="scientific">Candidatus Thermofonsia Clade 3 bacterium</name>
    <dbReference type="NCBI Taxonomy" id="2364212"/>
    <lineage>
        <taxon>Bacteria</taxon>
        <taxon>Bacillati</taxon>
        <taxon>Chloroflexota</taxon>
        <taxon>Candidatus Thermofontia</taxon>
        <taxon>Candidatus Thermofonsia Clade 3</taxon>
    </lineage>
</organism>
<feature type="non-terminal residue" evidence="1">
    <location>
        <position position="1"/>
    </location>
</feature>
<dbReference type="AlphaFoldDB" id="A0A2M8Q633"/>
<gene>
    <name evidence="1" type="ORF">CUN48_19810</name>
</gene>
<feature type="non-terminal residue" evidence="1">
    <location>
        <position position="100"/>
    </location>
</feature>
<name>A0A2M8Q633_9CHLR</name>
<evidence type="ECO:0000313" key="2">
    <source>
        <dbReference type="Proteomes" id="UP000230790"/>
    </source>
</evidence>